<dbReference type="Gene3D" id="1.20.1740.10">
    <property type="entry name" value="Amino acid/polyamine transporter I"/>
    <property type="match status" value="1"/>
</dbReference>
<dbReference type="GO" id="GO:0022857">
    <property type="term" value="F:transmembrane transporter activity"/>
    <property type="evidence" value="ECO:0007669"/>
    <property type="project" value="InterPro"/>
</dbReference>
<feature type="transmembrane region" description="Helical" evidence="5">
    <location>
        <begin position="82"/>
        <end position="101"/>
    </location>
</feature>
<feature type="transmembrane region" description="Helical" evidence="5">
    <location>
        <begin position="204"/>
        <end position="224"/>
    </location>
</feature>
<feature type="transmembrane region" description="Helical" evidence="5">
    <location>
        <begin position="407"/>
        <end position="427"/>
    </location>
</feature>
<feature type="transmembrane region" description="Helical" evidence="5">
    <location>
        <begin position="49"/>
        <end position="70"/>
    </location>
</feature>
<comment type="subcellular location">
    <subcellularLocation>
        <location evidence="1">Membrane</location>
        <topology evidence="1">Multi-pass membrane protein</topology>
    </subcellularLocation>
</comment>
<dbReference type="InterPro" id="IPR002293">
    <property type="entry name" value="AA/rel_permease1"/>
</dbReference>
<keyword evidence="4 5" id="KW-0472">Membrane</keyword>
<evidence type="ECO:0000313" key="6">
    <source>
        <dbReference type="EMBL" id="MCR6482864.1"/>
    </source>
</evidence>
<dbReference type="AlphaFoldDB" id="A0A9X2N6H6"/>
<evidence type="ECO:0000256" key="5">
    <source>
        <dbReference type="SAM" id="Phobius"/>
    </source>
</evidence>
<protein>
    <submittedName>
        <fullName evidence="6">APC family permease</fullName>
    </submittedName>
</protein>
<evidence type="ECO:0000256" key="2">
    <source>
        <dbReference type="ARBA" id="ARBA00022692"/>
    </source>
</evidence>
<evidence type="ECO:0000313" key="7">
    <source>
        <dbReference type="Proteomes" id="UP001144096"/>
    </source>
</evidence>
<feature type="transmembrane region" description="Helical" evidence="5">
    <location>
        <begin position="463"/>
        <end position="486"/>
    </location>
</feature>
<dbReference type="GO" id="GO:0016020">
    <property type="term" value="C:membrane"/>
    <property type="evidence" value="ECO:0007669"/>
    <property type="project" value="UniProtKB-SubCell"/>
</dbReference>
<feature type="transmembrane region" description="Helical" evidence="5">
    <location>
        <begin position="285"/>
        <end position="305"/>
    </location>
</feature>
<proteinExistence type="predicted"/>
<sequence>MSIQAEPRDGLRRTIGFYGLTFVSLGSIIGSGWLLGALKAAQVAGPASLISWVLAAGMLTLLALVHAELGAAYPVAGGTARFPAFAFGALTGFTAGWMGWIQAVASAPIEVEASLTYLDNIDWVKRHLDLLHADGTLTASGFGWATFLMAVFTVLNVAGVRLVSESNTFVVLLKTAVPLLTIAVLLPLSFRLSNFTAGGGFAPYGAHGVFAALPVGVVFALLGFEQAIQVGGEARHPRRDIARAVITAMLVGAILYTLLEITFIGSVAPANLATGWSDPIHEGAFGPYATLAVLAGAGWLVYVLYTDAVISPAGTGLVYTATSARLAYALGRNDMLPRQLGKLNRAGVPLWAVGLSFLVGEAAFLPFPSWQSLVNVMTSATAIMYAFAPVALMALRNRDPGRPRPYALPMPGLTARIAFVSANLIIYWSGCDVIAKLLLVITVGLPLFLLTRARTPQARRPALDVRAALWIPPWLLGLTAIGYLGRYGEGATNLLPEWLDLAVVVAFSLAVFTVATRLARPAKEVQAAVLTETAA</sequence>
<organism evidence="6 7">
    <name type="scientific">Amycolatopsis iheyensis</name>
    <dbReference type="NCBI Taxonomy" id="2945988"/>
    <lineage>
        <taxon>Bacteria</taxon>
        <taxon>Bacillati</taxon>
        <taxon>Actinomycetota</taxon>
        <taxon>Actinomycetes</taxon>
        <taxon>Pseudonocardiales</taxon>
        <taxon>Pseudonocardiaceae</taxon>
        <taxon>Amycolatopsis</taxon>
    </lineage>
</organism>
<keyword evidence="7" id="KW-1185">Reference proteome</keyword>
<feature type="transmembrane region" description="Helical" evidence="5">
    <location>
        <begin position="15"/>
        <end position="37"/>
    </location>
</feature>
<name>A0A9X2N6H6_9PSEU</name>
<dbReference type="InterPro" id="IPR052962">
    <property type="entry name" value="AA_Transporter_AGT"/>
</dbReference>
<dbReference type="Pfam" id="PF13520">
    <property type="entry name" value="AA_permease_2"/>
    <property type="match status" value="1"/>
</dbReference>
<comment type="caution">
    <text evidence="6">The sequence shown here is derived from an EMBL/GenBank/DDBJ whole genome shotgun (WGS) entry which is preliminary data.</text>
</comment>
<feature type="transmembrane region" description="Helical" evidence="5">
    <location>
        <begin position="433"/>
        <end position="451"/>
    </location>
</feature>
<evidence type="ECO:0000256" key="4">
    <source>
        <dbReference type="ARBA" id="ARBA00023136"/>
    </source>
</evidence>
<evidence type="ECO:0000256" key="3">
    <source>
        <dbReference type="ARBA" id="ARBA00022989"/>
    </source>
</evidence>
<feature type="transmembrane region" description="Helical" evidence="5">
    <location>
        <begin position="141"/>
        <end position="159"/>
    </location>
</feature>
<keyword evidence="2 5" id="KW-0812">Transmembrane</keyword>
<feature type="transmembrane region" description="Helical" evidence="5">
    <location>
        <begin position="498"/>
        <end position="516"/>
    </location>
</feature>
<dbReference type="Proteomes" id="UP001144096">
    <property type="component" value="Unassembled WGS sequence"/>
</dbReference>
<feature type="transmembrane region" description="Helical" evidence="5">
    <location>
        <begin position="373"/>
        <end position="395"/>
    </location>
</feature>
<evidence type="ECO:0000256" key="1">
    <source>
        <dbReference type="ARBA" id="ARBA00004141"/>
    </source>
</evidence>
<gene>
    <name evidence="6" type="ORF">M8542_08540</name>
</gene>
<dbReference type="PANTHER" id="PTHR47547">
    <property type="match status" value="1"/>
</dbReference>
<dbReference type="RefSeq" id="WP_257919483.1">
    <property type="nucleotide sequence ID" value="NZ_JAMXQV010000003.1"/>
</dbReference>
<dbReference type="EMBL" id="JAMXQV010000003">
    <property type="protein sequence ID" value="MCR6482864.1"/>
    <property type="molecule type" value="Genomic_DNA"/>
</dbReference>
<feature type="transmembrane region" description="Helical" evidence="5">
    <location>
        <begin position="244"/>
        <end position="265"/>
    </location>
</feature>
<feature type="transmembrane region" description="Helical" evidence="5">
    <location>
        <begin position="171"/>
        <end position="192"/>
    </location>
</feature>
<accession>A0A9X2N6H6</accession>
<dbReference type="PANTHER" id="PTHR47547:SF1">
    <property type="entry name" value="ASPARTATE-PROTON SYMPORTER"/>
    <property type="match status" value="1"/>
</dbReference>
<keyword evidence="3 5" id="KW-1133">Transmembrane helix</keyword>
<feature type="transmembrane region" description="Helical" evidence="5">
    <location>
        <begin position="348"/>
        <end position="367"/>
    </location>
</feature>
<reference evidence="6" key="1">
    <citation type="submission" date="2022-06" db="EMBL/GenBank/DDBJ databases">
        <title>Amycolatopsis iheyaensis sp. nov., a new species of the genus Amycolatopsis isolated from soil in Iheya island, Japan.</title>
        <authorList>
            <person name="Ngamcharungchit C."/>
            <person name="Kanto H."/>
            <person name="Take A."/>
            <person name="Intra B."/>
            <person name="Matsumoto A."/>
            <person name="Panbangred W."/>
            <person name="Inahashi Y."/>
        </authorList>
    </citation>
    <scope>NUCLEOTIDE SEQUENCE</scope>
    <source>
        <strain evidence="6">OK19-0408</strain>
    </source>
</reference>